<evidence type="ECO:0008006" key="4">
    <source>
        <dbReference type="Google" id="ProtNLM"/>
    </source>
</evidence>
<dbReference type="KEGG" id="aser:Asera_36230"/>
<dbReference type="Proteomes" id="UP000680750">
    <property type="component" value="Chromosome"/>
</dbReference>
<name>A0A810L3N1_9ACTN</name>
<feature type="transmembrane region" description="Helical" evidence="1">
    <location>
        <begin position="365"/>
        <end position="383"/>
    </location>
</feature>
<evidence type="ECO:0000313" key="3">
    <source>
        <dbReference type="Proteomes" id="UP000680750"/>
    </source>
</evidence>
<keyword evidence="3" id="KW-1185">Reference proteome</keyword>
<dbReference type="RefSeq" id="WP_051802621.1">
    <property type="nucleotide sequence ID" value="NZ_AP023354.1"/>
</dbReference>
<feature type="transmembrane region" description="Helical" evidence="1">
    <location>
        <begin position="311"/>
        <end position="333"/>
    </location>
</feature>
<sequence length="520" mass="55544">MAGVPSAAVSSRPDADGTAAPGRRLATLAPVIALYVLAAAFGLLVARRPPWSGDTGIHLAVIEQFSRNLHDPPDPMTGVAEPGSVYYSPFTLLQALGFRFGGLDPWTIFRISAVVNALLVASGMHHFVRRLSRAPAAPLCALAAVVLVNGTQLLLWSGAYGLASLGQTLYYPSTFALGITLHLWGVLAYALAGGRGWWPYPVAAVLGADVLLDHQFTALGAGFGAIALLVAHRRRLTLRRMLALAGAAVGAAVLVAAWPYFSITSLLGDTGQLDAIHRPLYRNMFDLYGLGLVVGVPALALRFRRSRTDPLVLLALLSAVPVGYGLLTGAYAWGRAWPMLLLAGQIAAGIELVTVLSSGTRTARLYAGALAVTVFAVGGWTQAGVAELGTPIPAALATRMQVKHSWGDYRWLARELPAGTRILADTYHAKRMAPAYRIYPVASVYPEPWLPGDERRRDDAATMLDPATPPARRAALLRAYRVHWLVAYPSHAARLRAAGLRLTSVAHSLLFPRDGLYRIG</sequence>
<dbReference type="OrthoDB" id="4337748at2"/>
<keyword evidence="1" id="KW-1133">Transmembrane helix</keyword>
<evidence type="ECO:0000313" key="2">
    <source>
        <dbReference type="EMBL" id="BCJ29515.1"/>
    </source>
</evidence>
<keyword evidence="1" id="KW-0812">Transmembrane</keyword>
<proteinExistence type="predicted"/>
<feature type="transmembrane region" description="Helical" evidence="1">
    <location>
        <begin position="134"/>
        <end position="156"/>
    </location>
</feature>
<evidence type="ECO:0000256" key="1">
    <source>
        <dbReference type="SAM" id="Phobius"/>
    </source>
</evidence>
<accession>A0A810L3N1</accession>
<organism evidence="2 3">
    <name type="scientific">Actinocatenispora sera</name>
    <dbReference type="NCBI Taxonomy" id="390989"/>
    <lineage>
        <taxon>Bacteria</taxon>
        <taxon>Bacillati</taxon>
        <taxon>Actinomycetota</taxon>
        <taxon>Actinomycetes</taxon>
        <taxon>Micromonosporales</taxon>
        <taxon>Micromonosporaceae</taxon>
        <taxon>Actinocatenispora</taxon>
    </lineage>
</organism>
<protein>
    <recommendedName>
        <fullName evidence="4">Glycosyltransferase RgtA/B/C/D-like domain-containing protein</fullName>
    </recommendedName>
</protein>
<gene>
    <name evidence="2" type="ORF">Asera_36230</name>
</gene>
<feature type="transmembrane region" description="Helical" evidence="1">
    <location>
        <begin position="108"/>
        <end position="128"/>
    </location>
</feature>
<dbReference type="AlphaFoldDB" id="A0A810L3N1"/>
<feature type="transmembrane region" description="Helical" evidence="1">
    <location>
        <begin position="212"/>
        <end position="230"/>
    </location>
</feature>
<reference evidence="2" key="1">
    <citation type="submission" date="2020-08" db="EMBL/GenBank/DDBJ databases">
        <title>Whole genome shotgun sequence of Actinocatenispora sera NBRC 101916.</title>
        <authorList>
            <person name="Komaki H."/>
            <person name="Tamura T."/>
        </authorList>
    </citation>
    <scope>NUCLEOTIDE SEQUENCE</scope>
    <source>
        <strain evidence="2">NBRC 101916</strain>
    </source>
</reference>
<feature type="transmembrane region" description="Helical" evidence="1">
    <location>
        <begin position="168"/>
        <end position="192"/>
    </location>
</feature>
<feature type="transmembrane region" description="Helical" evidence="1">
    <location>
        <begin position="25"/>
        <end position="46"/>
    </location>
</feature>
<feature type="transmembrane region" description="Helical" evidence="1">
    <location>
        <begin position="242"/>
        <end position="261"/>
    </location>
</feature>
<dbReference type="EMBL" id="AP023354">
    <property type="protein sequence ID" value="BCJ29515.1"/>
    <property type="molecule type" value="Genomic_DNA"/>
</dbReference>
<keyword evidence="1" id="KW-0472">Membrane</keyword>
<feature type="transmembrane region" description="Helical" evidence="1">
    <location>
        <begin position="281"/>
        <end position="299"/>
    </location>
</feature>
<feature type="transmembrane region" description="Helical" evidence="1">
    <location>
        <begin position="339"/>
        <end position="358"/>
    </location>
</feature>